<evidence type="ECO:0000313" key="7">
    <source>
        <dbReference type="Proteomes" id="UP000198741"/>
    </source>
</evidence>
<evidence type="ECO:0000256" key="1">
    <source>
        <dbReference type="ARBA" id="ARBA00023015"/>
    </source>
</evidence>
<dbReference type="InterPro" id="IPR028082">
    <property type="entry name" value="Peripla_BP_I"/>
</dbReference>
<accession>A0A1H0LH27</accession>
<keyword evidence="2" id="KW-0238">DNA-binding</keyword>
<dbReference type="SMART" id="SM00354">
    <property type="entry name" value="HTH_LACI"/>
    <property type="match status" value="1"/>
</dbReference>
<evidence type="ECO:0000259" key="5">
    <source>
        <dbReference type="PROSITE" id="PS50932"/>
    </source>
</evidence>
<evidence type="ECO:0000256" key="3">
    <source>
        <dbReference type="ARBA" id="ARBA00023163"/>
    </source>
</evidence>
<dbReference type="InterPro" id="IPR000843">
    <property type="entry name" value="HTH_LacI"/>
</dbReference>
<dbReference type="PROSITE" id="PS00356">
    <property type="entry name" value="HTH_LACI_1"/>
    <property type="match status" value="1"/>
</dbReference>
<keyword evidence="7" id="KW-1185">Reference proteome</keyword>
<dbReference type="Gene3D" id="3.40.50.2300">
    <property type="match status" value="2"/>
</dbReference>
<proteinExistence type="predicted"/>
<reference evidence="6 7" key="1">
    <citation type="submission" date="2016-10" db="EMBL/GenBank/DDBJ databases">
        <authorList>
            <person name="de Groot N.N."/>
        </authorList>
    </citation>
    <scope>NUCLEOTIDE SEQUENCE [LARGE SCALE GENOMIC DNA]</scope>
    <source>
        <strain evidence="7">P4-7,KCTC 19426,CECT 7604</strain>
    </source>
</reference>
<dbReference type="Proteomes" id="UP000198741">
    <property type="component" value="Chromosome I"/>
</dbReference>
<dbReference type="STRING" id="1090615.SAMN04515671_1658"/>
<dbReference type="AlphaFoldDB" id="A0A1H0LH27"/>
<name>A0A1H0LH27_9ACTN</name>
<dbReference type="InterPro" id="IPR046335">
    <property type="entry name" value="LacI/GalR-like_sensor"/>
</dbReference>
<keyword evidence="3" id="KW-0804">Transcription</keyword>
<dbReference type="SUPFAM" id="SSF53822">
    <property type="entry name" value="Periplasmic binding protein-like I"/>
    <property type="match status" value="1"/>
</dbReference>
<keyword evidence="1" id="KW-0805">Transcription regulation</keyword>
<protein>
    <submittedName>
        <fullName evidence="6">Transcriptional regulator, LacI family</fullName>
    </submittedName>
</protein>
<evidence type="ECO:0000256" key="4">
    <source>
        <dbReference type="SAM" id="MobiDB-lite"/>
    </source>
</evidence>
<dbReference type="PANTHER" id="PTHR30146">
    <property type="entry name" value="LACI-RELATED TRANSCRIPTIONAL REPRESSOR"/>
    <property type="match status" value="1"/>
</dbReference>
<dbReference type="CDD" id="cd06293">
    <property type="entry name" value="PBP1_LacI-like"/>
    <property type="match status" value="1"/>
</dbReference>
<dbReference type="PANTHER" id="PTHR30146:SF109">
    <property type="entry name" value="HTH-TYPE TRANSCRIPTIONAL REGULATOR GALS"/>
    <property type="match status" value="1"/>
</dbReference>
<dbReference type="Pfam" id="PF00356">
    <property type="entry name" value="LacI"/>
    <property type="match status" value="1"/>
</dbReference>
<dbReference type="InterPro" id="IPR010982">
    <property type="entry name" value="Lambda_DNA-bd_dom_sf"/>
</dbReference>
<evidence type="ECO:0000313" key="6">
    <source>
        <dbReference type="EMBL" id="SDO67220.1"/>
    </source>
</evidence>
<dbReference type="PROSITE" id="PS50932">
    <property type="entry name" value="HTH_LACI_2"/>
    <property type="match status" value="1"/>
</dbReference>
<dbReference type="GO" id="GO:0003700">
    <property type="term" value="F:DNA-binding transcription factor activity"/>
    <property type="evidence" value="ECO:0007669"/>
    <property type="project" value="TreeGrafter"/>
</dbReference>
<dbReference type="EMBL" id="LT629710">
    <property type="protein sequence ID" value="SDO67220.1"/>
    <property type="molecule type" value="Genomic_DNA"/>
</dbReference>
<dbReference type="CDD" id="cd01392">
    <property type="entry name" value="HTH_LacI"/>
    <property type="match status" value="1"/>
</dbReference>
<dbReference type="Gene3D" id="1.10.260.40">
    <property type="entry name" value="lambda repressor-like DNA-binding domains"/>
    <property type="match status" value="1"/>
</dbReference>
<dbReference type="RefSeq" id="WP_172832238.1">
    <property type="nucleotide sequence ID" value="NZ_LT629710.1"/>
</dbReference>
<dbReference type="GO" id="GO:0000976">
    <property type="term" value="F:transcription cis-regulatory region binding"/>
    <property type="evidence" value="ECO:0007669"/>
    <property type="project" value="TreeGrafter"/>
</dbReference>
<dbReference type="SUPFAM" id="SSF47413">
    <property type="entry name" value="lambda repressor-like DNA-binding domains"/>
    <property type="match status" value="1"/>
</dbReference>
<feature type="region of interest" description="Disordered" evidence="4">
    <location>
        <begin position="338"/>
        <end position="358"/>
    </location>
</feature>
<gene>
    <name evidence="6" type="ORF">SAMN04515671_1658</name>
</gene>
<dbReference type="Pfam" id="PF13377">
    <property type="entry name" value="Peripla_BP_3"/>
    <property type="match status" value="1"/>
</dbReference>
<sequence>MSGSSPRPPQSTIKDVAARAHVSVGTVSNVLNRPETVSPGTRQQVLDAMKALGFVRHAGAAMLRRSHRTSMVGVIVLNAASPFFAEVAAGAEDVAREDDRLVVICSSAGDREREGRYFVALEAQRVAGIIVSPVGLRVPEVTSLRARGVAVVLLERQHPDFCSVEVNGRGGAEQAVGHLIGLGHREIAYVSPPLDIPQYRQRWEGAEAAAAGHALVHLVRTEVGPLGGTEAGSAAAADLLTRHPEITGFFCANDLVALGLMSGLARMGYRIPEDVSVVGFDDVEGARFGVVPLTTVRQPARELGRRATELMLAEAAAGPDHHHEHVVFDAELVIRESTGAPRTGGRPHSTPPDLTSHL</sequence>
<feature type="domain" description="HTH lacI-type" evidence="5">
    <location>
        <begin position="11"/>
        <end position="65"/>
    </location>
</feature>
<evidence type="ECO:0000256" key="2">
    <source>
        <dbReference type="ARBA" id="ARBA00023125"/>
    </source>
</evidence>
<organism evidence="6 7">
    <name type="scientific">Nakamurella panacisegetis</name>
    <dbReference type="NCBI Taxonomy" id="1090615"/>
    <lineage>
        <taxon>Bacteria</taxon>
        <taxon>Bacillati</taxon>
        <taxon>Actinomycetota</taxon>
        <taxon>Actinomycetes</taxon>
        <taxon>Nakamurellales</taxon>
        <taxon>Nakamurellaceae</taxon>
        <taxon>Nakamurella</taxon>
    </lineage>
</organism>